<dbReference type="AlphaFoldDB" id="A0A4Y9YNQ6"/>
<proteinExistence type="inferred from homology"/>
<dbReference type="SUPFAM" id="SSF54373">
    <property type="entry name" value="FAD-linked reductases, C-terminal domain"/>
    <property type="match status" value="1"/>
</dbReference>
<reference evidence="7 8" key="1">
    <citation type="submission" date="2019-02" db="EMBL/GenBank/DDBJ databases">
        <title>Genome sequencing of the rare red list fungi Dentipellis fragilis.</title>
        <authorList>
            <person name="Buettner E."/>
            <person name="Kellner H."/>
        </authorList>
    </citation>
    <scope>NUCLEOTIDE SEQUENCE [LARGE SCALE GENOMIC DNA]</scope>
    <source>
        <strain evidence="7 8">DSM 105465</strain>
    </source>
</reference>
<evidence type="ECO:0000256" key="3">
    <source>
        <dbReference type="ARBA" id="ARBA00022827"/>
    </source>
</evidence>
<keyword evidence="2" id="KW-0285">Flavoprotein</keyword>
<evidence type="ECO:0000313" key="7">
    <source>
        <dbReference type="EMBL" id="TFY63782.1"/>
    </source>
</evidence>
<dbReference type="EMBL" id="SEOQ01000399">
    <property type="protein sequence ID" value="TFY63782.1"/>
    <property type="molecule type" value="Genomic_DNA"/>
</dbReference>
<dbReference type="Proteomes" id="UP000298327">
    <property type="component" value="Unassembled WGS sequence"/>
</dbReference>
<dbReference type="STRING" id="205917.A0A4Y9YNQ6"/>
<dbReference type="InterPro" id="IPR002938">
    <property type="entry name" value="FAD-bd"/>
</dbReference>
<dbReference type="InterPro" id="IPR036188">
    <property type="entry name" value="FAD/NAD-bd_sf"/>
</dbReference>
<evidence type="ECO:0000259" key="6">
    <source>
        <dbReference type="Pfam" id="PF01494"/>
    </source>
</evidence>
<dbReference type="Gene3D" id="3.50.50.60">
    <property type="entry name" value="FAD/NAD(P)-binding domain"/>
    <property type="match status" value="1"/>
</dbReference>
<evidence type="ECO:0000313" key="8">
    <source>
        <dbReference type="Proteomes" id="UP000298327"/>
    </source>
</evidence>
<dbReference type="OrthoDB" id="9993796at2759"/>
<comment type="similarity">
    <text evidence="1">Belongs to the paxM FAD-dependent monooxygenase family.</text>
</comment>
<dbReference type="Pfam" id="PF01494">
    <property type="entry name" value="FAD_binding_3"/>
    <property type="match status" value="1"/>
</dbReference>
<protein>
    <recommendedName>
        <fullName evidence="6">FAD-binding domain-containing protein</fullName>
    </recommendedName>
</protein>
<accession>A0A4Y9YNQ6</accession>
<dbReference type="GO" id="GO:0071949">
    <property type="term" value="F:FAD binding"/>
    <property type="evidence" value="ECO:0007669"/>
    <property type="project" value="InterPro"/>
</dbReference>
<keyword evidence="5" id="KW-0503">Monooxygenase</keyword>
<evidence type="ECO:0000256" key="2">
    <source>
        <dbReference type="ARBA" id="ARBA00022630"/>
    </source>
</evidence>
<comment type="caution">
    <text evidence="7">The sequence shown here is derived from an EMBL/GenBank/DDBJ whole genome shotgun (WGS) entry which is preliminary data.</text>
</comment>
<dbReference type="PRINTS" id="PR00420">
    <property type="entry name" value="RNGMNOXGNASE"/>
</dbReference>
<organism evidence="7 8">
    <name type="scientific">Dentipellis fragilis</name>
    <dbReference type="NCBI Taxonomy" id="205917"/>
    <lineage>
        <taxon>Eukaryota</taxon>
        <taxon>Fungi</taxon>
        <taxon>Dikarya</taxon>
        <taxon>Basidiomycota</taxon>
        <taxon>Agaricomycotina</taxon>
        <taxon>Agaricomycetes</taxon>
        <taxon>Russulales</taxon>
        <taxon>Hericiaceae</taxon>
        <taxon>Dentipellis</taxon>
    </lineage>
</organism>
<dbReference type="SUPFAM" id="SSF51905">
    <property type="entry name" value="FAD/NAD(P)-binding domain"/>
    <property type="match status" value="1"/>
</dbReference>
<keyword evidence="3" id="KW-0274">FAD</keyword>
<sequence>MDAHPHSELNGAQPELTDDELRELGFAQVAPPNSSGIRIIIVGCGFAGLACAIESVRKGHSVTILEKYPQVKNVGDVISFNFNSGRFFLRWGLHDKLWPICGHASEFRIHNPSGELLQVQPFPQAQFDSYAYNGHRGEIYEVLLDHAKSLGIDIRLGHSVSEFWEDPNAGEAGVIVNGERMSADLVVGADGVRSTARRLVLGVDDKPKSSGYAIYRTWFNAQAAGIDRDPLTSFLAEDKDVLYGWIGQDVHFLASNCKRGTSISCVLTHKDDADIDESWSFPGDRDAVLDIVKDWDPRCAAILSKAPAFVDWKLVYRDPLPTWLSAGARLALIGDAAHPFLPTSVQGASQAVEDGVALAVALQLGGKSAVPHAVRTWESLRYKRVRLAQLLGESTRDKWHRAKPADRGAAMDLPRPEWLLDFDAEKHTYGAYAGAAAQLAREGYQMPIDTLP</sequence>
<dbReference type="PANTHER" id="PTHR13789">
    <property type="entry name" value="MONOOXYGENASE"/>
    <property type="match status" value="1"/>
</dbReference>
<dbReference type="PANTHER" id="PTHR13789:SF236">
    <property type="entry name" value="MONOOXYGENASE, PUTATIVE (AFU_ORTHOLOGUE AFUA_6G12060)-RELATED"/>
    <property type="match status" value="1"/>
</dbReference>
<name>A0A4Y9YNQ6_9AGAM</name>
<gene>
    <name evidence="7" type="ORF">EVG20_g6176</name>
</gene>
<dbReference type="InterPro" id="IPR050493">
    <property type="entry name" value="FAD-dep_Monooxygenase_BioMet"/>
</dbReference>
<evidence type="ECO:0000256" key="1">
    <source>
        <dbReference type="ARBA" id="ARBA00007992"/>
    </source>
</evidence>
<evidence type="ECO:0000256" key="4">
    <source>
        <dbReference type="ARBA" id="ARBA00023002"/>
    </source>
</evidence>
<evidence type="ECO:0000256" key="5">
    <source>
        <dbReference type="ARBA" id="ARBA00023033"/>
    </source>
</evidence>
<feature type="domain" description="FAD-binding" evidence="6">
    <location>
        <begin position="39"/>
        <end position="382"/>
    </location>
</feature>
<keyword evidence="4" id="KW-0560">Oxidoreductase</keyword>
<dbReference type="GO" id="GO:0004497">
    <property type="term" value="F:monooxygenase activity"/>
    <property type="evidence" value="ECO:0007669"/>
    <property type="project" value="UniProtKB-KW"/>
</dbReference>
<keyword evidence="8" id="KW-1185">Reference proteome</keyword>